<dbReference type="SUPFAM" id="SSF53335">
    <property type="entry name" value="S-adenosyl-L-methionine-dependent methyltransferases"/>
    <property type="match status" value="1"/>
</dbReference>
<dbReference type="EC" id="2.1.1.72" evidence="1"/>
<name>V6F3J2_MAGGM</name>
<dbReference type="Proteomes" id="UP000018922">
    <property type="component" value="Chromosome I"/>
</dbReference>
<evidence type="ECO:0000313" key="1">
    <source>
        <dbReference type="EMBL" id="CDK99962.1"/>
    </source>
</evidence>
<accession>V6F3J2</accession>
<dbReference type="Gene3D" id="3.40.50.150">
    <property type="entry name" value="Vaccinia Virus protein VP39"/>
    <property type="match status" value="1"/>
</dbReference>
<dbReference type="InterPro" id="IPR029063">
    <property type="entry name" value="SAM-dependent_MTases_sf"/>
</dbReference>
<dbReference type="EMBL" id="HG794546">
    <property type="protein sequence ID" value="CDK99962.1"/>
    <property type="molecule type" value="Genomic_DNA"/>
</dbReference>
<dbReference type="HOGENOM" id="CLU_1693364_0_0_5"/>
<keyword evidence="2" id="KW-1185">Reference proteome</keyword>
<sequence length="155" mass="17023">MTTQLATLEVVSSATAVRHQALIDDVAAAEACPTSIRPTLPNVRNLMNGLHMLASLKSEVVATAFFDPQYRGVLDKLGYGNEGARQQGRAALAQMDVDTISRFIEQISRVLRPSGHLFLWIDKFHLCEGVQPWLAGTDLEIVDLITWNKGKFGMG</sequence>
<dbReference type="AlphaFoldDB" id="V6F3J2"/>
<reference evidence="1 2" key="1">
    <citation type="journal article" date="2014" name="Genome Announc.">
        <title>Complete genome sequence of Magnetospirillum gryphiswaldense MSR-1.</title>
        <authorList>
            <person name="Wang X."/>
            <person name="Wang Q."/>
            <person name="Zhang W."/>
            <person name="Wang Y."/>
            <person name="Li L."/>
            <person name="Wen T."/>
            <person name="Zhang T."/>
            <person name="Zhang Y."/>
            <person name="Xu J."/>
            <person name="Hu J."/>
            <person name="Li S."/>
            <person name="Liu L."/>
            <person name="Liu J."/>
            <person name="Jiang W."/>
            <person name="Tian J."/>
            <person name="Li Y."/>
            <person name="Schuler D."/>
            <person name="Wang L."/>
            <person name="Li J."/>
        </authorList>
    </citation>
    <scope>NUCLEOTIDE SEQUENCE [LARGE SCALE GENOMIC DNA]</scope>
    <source>
        <strain evidence="2">DSM 6361 / JCM 21280 / NBRC 15271 / MSR-1</strain>
    </source>
</reference>
<dbReference type="STRING" id="1430440.MGMSRv2__2747"/>
<protein>
    <submittedName>
        <fullName evidence="1">Modification methylase HhaII</fullName>
        <ecNumber evidence="1">2.1.1.72</ecNumber>
    </submittedName>
</protein>
<organism evidence="1 2">
    <name type="scientific">Magnetospirillum gryphiswaldense (strain DSM 6361 / JCM 21280 / NBRC 15271 / MSR-1)</name>
    <dbReference type="NCBI Taxonomy" id="431944"/>
    <lineage>
        <taxon>Bacteria</taxon>
        <taxon>Pseudomonadati</taxon>
        <taxon>Pseudomonadota</taxon>
        <taxon>Alphaproteobacteria</taxon>
        <taxon>Rhodospirillales</taxon>
        <taxon>Rhodospirillaceae</taxon>
        <taxon>Magnetospirillum</taxon>
    </lineage>
</organism>
<dbReference type="GO" id="GO:0032259">
    <property type="term" value="P:methylation"/>
    <property type="evidence" value="ECO:0007669"/>
    <property type="project" value="UniProtKB-KW"/>
</dbReference>
<keyword evidence="1" id="KW-0489">Methyltransferase</keyword>
<keyword evidence="1" id="KW-0808">Transferase</keyword>
<dbReference type="KEGG" id="mgy:MGMSRv2__2747"/>
<evidence type="ECO:0000313" key="2">
    <source>
        <dbReference type="Proteomes" id="UP000018922"/>
    </source>
</evidence>
<proteinExistence type="predicted"/>
<gene>
    <name evidence="1" type="primary">hhaIIM</name>
    <name evidence="1" type="ordered locus">MGMSRv2__2747</name>
</gene>
<dbReference type="GO" id="GO:0009007">
    <property type="term" value="F:site-specific DNA-methyltransferase (adenine-specific) activity"/>
    <property type="evidence" value="ECO:0007669"/>
    <property type="project" value="UniProtKB-EC"/>
</dbReference>
<dbReference type="REBASE" id="75988">
    <property type="entry name" value="M.Mgr1V2ORF2747P"/>
</dbReference>
<dbReference type="eggNOG" id="COG0863">
    <property type="taxonomic scope" value="Bacteria"/>
</dbReference>